<feature type="compositionally biased region" description="Polar residues" evidence="1">
    <location>
        <begin position="29"/>
        <end position="39"/>
    </location>
</feature>
<feature type="compositionally biased region" description="Basic residues" evidence="1">
    <location>
        <begin position="43"/>
        <end position="54"/>
    </location>
</feature>
<comment type="caution">
    <text evidence="2">The sequence shown here is derived from an EMBL/GenBank/DDBJ whole genome shotgun (WGS) entry which is preliminary data.</text>
</comment>
<evidence type="ECO:0000256" key="1">
    <source>
        <dbReference type="SAM" id="MobiDB-lite"/>
    </source>
</evidence>
<keyword evidence="3" id="KW-1185">Reference proteome</keyword>
<evidence type="ECO:0000313" key="3">
    <source>
        <dbReference type="Proteomes" id="UP000765509"/>
    </source>
</evidence>
<name>A0A9Q3B970_9BASI</name>
<dbReference type="OrthoDB" id="5552562at2759"/>
<evidence type="ECO:0000313" key="2">
    <source>
        <dbReference type="EMBL" id="MBW0461039.1"/>
    </source>
</evidence>
<sequence length="121" mass="13955">MEITLELDTRYQERQKEKDSQKEKKPPITGSNSLWPTQYSSSKKTHHKKSKKGKYFQASKDKSHSAILNKGKKFLVSEKERTIKEGLCTYFSGKRTIEKFLKRAQNRPGSSRGFPSKNGKS</sequence>
<feature type="region of interest" description="Disordered" evidence="1">
    <location>
        <begin position="1"/>
        <end position="63"/>
    </location>
</feature>
<reference evidence="2" key="1">
    <citation type="submission" date="2021-03" db="EMBL/GenBank/DDBJ databases">
        <title>Draft genome sequence of rust myrtle Austropuccinia psidii MF-1, a brazilian biotype.</title>
        <authorList>
            <person name="Quecine M.C."/>
            <person name="Pachon D.M.R."/>
            <person name="Bonatelli M.L."/>
            <person name="Correr F.H."/>
            <person name="Franceschini L.M."/>
            <person name="Leite T.F."/>
            <person name="Margarido G.R.A."/>
            <person name="Almeida C.A."/>
            <person name="Ferrarezi J.A."/>
            <person name="Labate C.A."/>
        </authorList>
    </citation>
    <scope>NUCLEOTIDE SEQUENCE</scope>
    <source>
        <strain evidence="2">MF-1</strain>
    </source>
</reference>
<dbReference type="EMBL" id="AVOT02000095">
    <property type="protein sequence ID" value="MBW0461039.1"/>
    <property type="molecule type" value="Genomic_DNA"/>
</dbReference>
<organism evidence="2 3">
    <name type="scientific">Austropuccinia psidii MF-1</name>
    <dbReference type="NCBI Taxonomy" id="1389203"/>
    <lineage>
        <taxon>Eukaryota</taxon>
        <taxon>Fungi</taxon>
        <taxon>Dikarya</taxon>
        <taxon>Basidiomycota</taxon>
        <taxon>Pucciniomycotina</taxon>
        <taxon>Pucciniomycetes</taxon>
        <taxon>Pucciniales</taxon>
        <taxon>Sphaerophragmiaceae</taxon>
        <taxon>Austropuccinia</taxon>
    </lineage>
</organism>
<dbReference type="Proteomes" id="UP000765509">
    <property type="component" value="Unassembled WGS sequence"/>
</dbReference>
<accession>A0A9Q3B970</accession>
<feature type="region of interest" description="Disordered" evidence="1">
    <location>
        <begin position="102"/>
        <end position="121"/>
    </location>
</feature>
<proteinExistence type="predicted"/>
<dbReference type="AlphaFoldDB" id="A0A9Q3B970"/>
<feature type="compositionally biased region" description="Basic and acidic residues" evidence="1">
    <location>
        <begin position="7"/>
        <end position="26"/>
    </location>
</feature>
<gene>
    <name evidence="2" type="ORF">O181_000754</name>
</gene>
<protein>
    <submittedName>
        <fullName evidence="2">Uncharacterized protein</fullName>
    </submittedName>
</protein>